<gene>
    <name evidence="1" type="ORF">MPNT_380011</name>
</gene>
<reference evidence="1" key="1">
    <citation type="submission" date="2021-02" db="EMBL/GenBank/DDBJ databases">
        <authorList>
            <person name="Cremers G."/>
            <person name="Picone N."/>
        </authorList>
    </citation>
    <scope>NUCLEOTIDE SEQUENCE</scope>
    <source>
        <strain evidence="1">PQ17</strain>
    </source>
</reference>
<organism evidence="1 2">
    <name type="scientific">Candidatus Methylacidithermus pantelleriae</name>
    <dbReference type="NCBI Taxonomy" id="2744239"/>
    <lineage>
        <taxon>Bacteria</taxon>
        <taxon>Pseudomonadati</taxon>
        <taxon>Verrucomicrobiota</taxon>
        <taxon>Methylacidiphilae</taxon>
        <taxon>Methylacidiphilales</taxon>
        <taxon>Methylacidiphilaceae</taxon>
        <taxon>Candidatus Methylacidithermus</taxon>
    </lineage>
</organism>
<dbReference type="RefSeq" id="WP_174583436.1">
    <property type="nucleotide sequence ID" value="NZ_CAJNOB010000032.1"/>
</dbReference>
<dbReference type="InterPro" id="IPR004590">
    <property type="entry name" value="ssDNA_annealing_RecT"/>
</dbReference>
<dbReference type="NCBIfam" id="TIGR00616">
    <property type="entry name" value="rect"/>
    <property type="match status" value="1"/>
</dbReference>
<dbReference type="AlphaFoldDB" id="A0A8J2BPY4"/>
<dbReference type="EMBL" id="CAJNOB010000032">
    <property type="protein sequence ID" value="CAF0700555.1"/>
    <property type="molecule type" value="Genomic_DNA"/>
</dbReference>
<name>A0A8J2BPY4_9BACT</name>
<keyword evidence="2" id="KW-1185">Reference proteome</keyword>
<dbReference type="GO" id="GO:0003677">
    <property type="term" value="F:DNA binding"/>
    <property type="evidence" value="ECO:0007669"/>
    <property type="project" value="InterPro"/>
</dbReference>
<sequence>MGTITLKDQILSPQFQEKIRRVLPEKIEVARFLQICAAAAAHEEIRGCDPITVFESILSLARWGLYPDGKYAALVAYKNVCKAHVMIAGEILLLRRSGVKGPIWAAIVYEHDTLVIEKGTNPICRWAPKLNGDRGAKIGALAYIDYGNGEFDCEYMTIEEIDQIREFSIAAKKGVGPWCGPETVVDEMRKKVVLRRLLKRQGYEQELMQLVDEMEQEPEEPVVEVDDEQNT</sequence>
<evidence type="ECO:0000313" key="2">
    <source>
        <dbReference type="Proteomes" id="UP000663859"/>
    </source>
</evidence>
<comment type="caution">
    <text evidence="1">The sequence shown here is derived from an EMBL/GenBank/DDBJ whole genome shotgun (WGS) entry which is preliminary data.</text>
</comment>
<dbReference type="Pfam" id="PF03837">
    <property type="entry name" value="RecT"/>
    <property type="match status" value="1"/>
</dbReference>
<protein>
    <submittedName>
        <fullName evidence="1">Recombinational DNA repair protein RecT (Prophage associated)</fullName>
    </submittedName>
</protein>
<accession>A0A8J2BPY4</accession>
<evidence type="ECO:0000313" key="1">
    <source>
        <dbReference type="EMBL" id="CAF0700555.1"/>
    </source>
</evidence>
<dbReference type="GO" id="GO:0006259">
    <property type="term" value="P:DNA metabolic process"/>
    <property type="evidence" value="ECO:0007669"/>
    <property type="project" value="InterPro"/>
</dbReference>
<dbReference type="Proteomes" id="UP000663859">
    <property type="component" value="Unassembled WGS sequence"/>
</dbReference>
<proteinExistence type="predicted"/>
<dbReference type="InterPro" id="IPR018330">
    <property type="entry name" value="RecT_fam"/>
</dbReference>